<organism evidence="2 3">
    <name type="scientific">Coptotermes formosanus</name>
    <name type="common">Formosan subterranean termite</name>
    <dbReference type="NCBI Taxonomy" id="36987"/>
    <lineage>
        <taxon>Eukaryota</taxon>
        <taxon>Metazoa</taxon>
        <taxon>Ecdysozoa</taxon>
        <taxon>Arthropoda</taxon>
        <taxon>Hexapoda</taxon>
        <taxon>Insecta</taxon>
        <taxon>Pterygota</taxon>
        <taxon>Neoptera</taxon>
        <taxon>Polyneoptera</taxon>
        <taxon>Dictyoptera</taxon>
        <taxon>Blattodea</taxon>
        <taxon>Blattoidea</taxon>
        <taxon>Termitoidae</taxon>
        <taxon>Rhinotermitidae</taxon>
        <taxon>Coptotermes</taxon>
    </lineage>
</organism>
<dbReference type="EMBL" id="BLKM01000356">
    <property type="protein sequence ID" value="GFG32266.1"/>
    <property type="molecule type" value="Genomic_DNA"/>
</dbReference>
<keyword evidence="3" id="KW-1185">Reference proteome</keyword>
<protein>
    <recommendedName>
        <fullName evidence="1">GIY-YIG domain-containing protein</fullName>
    </recommendedName>
</protein>
<dbReference type="Gene3D" id="3.40.1440.10">
    <property type="entry name" value="GIY-YIG endonuclease"/>
    <property type="match status" value="1"/>
</dbReference>
<feature type="domain" description="GIY-YIG" evidence="1">
    <location>
        <begin position="100"/>
        <end position="194"/>
    </location>
</feature>
<dbReference type="Proteomes" id="UP000502823">
    <property type="component" value="Unassembled WGS sequence"/>
</dbReference>
<evidence type="ECO:0000313" key="3">
    <source>
        <dbReference type="Proteomes" id="UP000502823"/>
    </source>
</evidence>
<sequence length="228" mass="26907">MDGGGYLRSWCSLLCTCEAENAIRQRCIYRASGEPCTVLWCLCGLCRENDKKWIVFTFFGKETYHISRIFRHTHLLVAFKTKNSLQSLLNTRYKSGDNFQKSGVYQLTCKKCGKKYTGQTGRNFEKRFKEHFHSFKYNNYNSNFAQHLLETGHEFGKIDDTMSILYYKKGKHLDIIEKFYIYRETKDSNQPKDKHTVIYNKIFETIIGKGMNVDERGTPHTKHDHKQY</sequence>
<gene>
    <name evidence="2" type="ORF">Cfor_09900</name>
</gene>
<evidence type="ECO:0000259" key="1">
    <source>
        <dbReference type="PROSITE" id="PS50164"/>
    </source>
</evidence>
<dbReference type="AlphaFoldDB" id="A0A6L2PIN8"/>
<reference evidence="3" key="1">
    <citation type="submission" date="2020-01" db="EMBL/GenBank/DDBJ databases">
        <title>Draft genome sequence of the Termite Coptotermes fromosanus.</title>
        <authorList>
            <person name="Itakura S."/>
            <person name="Yosikawa Y."/>
            <person name="Umezawa K."/>
        </authorList>
    </citation>
    <scope>NUCLEOTIDE SEQUENCE [LARGE SCALE GENOMIC DNA]</scope>
</reference>
<dbReference type="InterPro" id="IPR035901">
    <property type="entry name" value="GIY-YIG_endonuc_sf"/>
</dbReference>
<dbReference type="SUPFAM" id="SSF82771">
    <property type="entry name" value="GIY-YIG endonuclease"/>
    <property type="match status" value="1"/>
</dbReference>
<comment type="caution">
    <text evidence="2">The sequence shown here is derived from an EMBL/GenBank/DDBJ whole genome shotgun (WGS) entry which is preliminary data.</text>
</comment>
<dbReference type="PROSITE" id="PS50164">
    <property type="entry name" value="GIY_YIG"/>
    <property type="match status" value="1"/>
</dbReference>
<accession>A0A6L2PIN8</accession>
<dbReference type="Pfam" id="PF01541">
    <property type="entry name" value="GIY-YIG"/>
    <property type="match status" value="1"/>
</dbReference>
<dbReference type="InParanoid" id="A0A6L2PIN8"/>
<dbReference type="InterPro" id="IPR000305">
    <property type="entry name" value="GIY-YIG_endonuc"/>
</dbReference>
<name>A0A6L2PIN8_COPFO</name>
<dbReference type="OrthoDB" id="6782675at2759"/>
<evidence type="ECO:0000313" key="2">
    <source>
        <dbReference type="EMBL" id="GFG32266.1"/>
    </source>
</evidence>
<proteinExistence type="predicted"/>